<protein>
    <submittedName>
        <fullName evidence="2">Uncharacterized protein</fullName>
    </submittedName>
</protein>
<reference evidence="2" key="1">
    <citation type="journal article" date="2019" name="bioRxiv">
        <title>The Genome of the Zebra Mussel, Dreissena polymorpha: A Resource for Invasive Species Research.</title>
        <authorList>
            <person name="McCartney M.A."/>
            <person name="Auch B."/>
            <person name="Kono T."/>
            <person name="Mallez S."/>
            <person name="Zhang Y."/>
            <person name="Obille A."/>
            <person name="Becker A."/>
            <person name="Abrahante J.E."/>
            <person name="Garbe J."/>
            <person name="Badalamenti J.P."/>
            <person name="Herman A."/>
            <person name="Mangelson H."/>
            <person name="Liachko I."/>
            <person name="Sullivan S."/>
            <person name="Sone E.D."/>
            <person name="Koren S."/>
            <person name="Silverstein K.A.T."/>
            <person name="Beckman K.B."/>
            <person name="Gohl D.M."/>
        </authorList>
    </citation>
    <scope>NUCLEOTIDE SEQUENCE</scope>
    <source>
        <strain evidence="2">Duluth1</strain>
        <tissue evidence="2">Whole animal</tissue>
    </source>
</reference>
<sequence>MWGTQGLVMGPCIVGIDCTQLEVNRCKNKEVNFQGSSANCTDGLTNSGDNQIIPRSNLEGVRSKLKIFQGSSAKSVGGDSVQDGQTDGGENQNIPTLLNAWG</sequence>
<accession>A0A9D4DCE1</accession>
<evidence type="ECO:0000313" key="2">
    <source>
        <dbReference type="EMBL" id="KAH3746789.1"/>
    </source>
</evidence>
<gene>
    <name evidence="2" type="ORF">DPMN_181205</name>
</gene>
<reference evidence="2" key="2">
    <citation type="submission" date="2020-11" db="EMBL/GenBank/DDBJ databases">
        <authorList>
            <person name="McCartney M.A."/>
            <person name="Auch B."/>
            <person name="Kono T."/>
            <person name="Mallez S."/>
            <person name="Becker A."/>
            <person name="Gohl D.M."/>
            <person name="Silverstein K.A.T."/>
            <person name="Koren S."/>
            <person name="Bechman K.B."/>
            <person name="Herman A."/>
            <person name="Abrahante J.E."/>
            <person name="Garbe J."/>
        </authorList>
    </citation>
    <scope>NUCLEOTIDE SEQUENCE</scope>
    <source>
        <strain evidence="2">Duluth1</strain>
        <tissue evidence="2">Whole animal</tissue>
    </source>
</reference>
<dbReference type="AlphaFoldDB" id="A0A9D4DCE1"/>
<dbReference type="Proteomes" id="UP000828390">
    <property type="component" value="Unassembled WGS sequence"/>
</dbReference>
<organism evidence="2 3">
    <name type="scientific">Dreissena polymorpha</name>
    <name type="common">Zebra mussel</name>
    <name type="synonym">Mytilus polymorpha</name>
    <dbReference type="NCBI Taxonomy" id="45954"/>
    <lineage>
        <taxon>Eukaryota</taxon>
        <taxon>Metazoa</taxon>
        <taxon>Spiralia</taxon>
        <taxon>Lophotrochozoa</taxon>
        <taxon>Mollusca</taxon>
        <taxon>Bivalvia</taxon>
        <taxon>Autobranchia</taxon>
        <taxon>Heteroconchia</taxon>
        <taxon>Euheterodonta</taxon>
        <taxon>Imparidentia</taxon>
        <taxon>Neoheterodontei</taxon>
        <taxon>Myida</taxon>
        <taxon>Dreissenoidea</taxon>
        <taxon>Dreissenidae</taxon>
        <taxon>Dreissena</taxon>
    </lineage>
</organism>
<name>A0A9D4DCE1_DREPO</name>
<feature type="compositionally biased region" description="Polar residues" evidence="1">
    <location>
        <begin position="82"/>
        <end position="96"/>
    </location>
</feature>
<feature type="region of interest" description="Disordered" evidence="1">
    <location>
        <begin position="70"/>
        <end position="102"/>
    </location>
</feature>
<comment type="caution">
    <text evidence="2">The sequence shown here is derived from an EMBL/GenBank/DDBJ whole genome shotgun (WGS) entry which is preliminary data.</text>
</comment>
<proteinExistence type="predicted"/>
<evidence type="ECO:0000256" key="1">
    <source>
        <dbReference type="SAM" id="MobiDB-lite"/>
    </source>
</evidence>
<evidence type="ECO:0000313" key="3">
    <source>
        <dbReference type="Proteomes" id="UP000828390"/>
    </source>
</evidence>
<keyword evidence="3" id="KW-1185">Reference proteome</keyword>
<dbReference type="EMBL" id="JAIWYP010000010">
    <property type="protein sequence ID" value="KAH3746789.1"/>
    <property type="molecule type" value="Genomic_DNA"/>
</dbReference>